<gene>
    <name evidence="3" type="ORF">J3U87_07970</name>
</gene>
<sequence length="264" mass="29622">MAKATDKTRPHKLRKFFLTGLLFLFPIGVTYWVLSILISKTQGYARPFVERFLQFFVVGFEVPSWLVTFVSLILVLVFTILVGWLASFYFGKKFLDLIDKLMLRLPVVRSVYGGTKQIIDALSFQRTAGSFKKVVMLEYPKKGTWAMGFITNENLPAAKNLFGQPMVSVFMPSTPNPTTGFLLYYDPRELWVLDLSVEEAVKLIVSAGLVLPQGLRKTPYPIAEELIELHPDLVKPANPEPAVSADPERADAASADRVSELTSK</sequence>
<keyword evidence="2" id="KW-0472">Membrane</keyword>
<dbReference type="RefSeq" id="WP_237382503.1">
    <property type="nucleotide sequence ID" value="NZ_CP071793.1"/>
</dbReference>
<name>A0A8A4U0X8_SULCO</name>
<dbReference type="KEGG" id="scor:J3U87_07970"/>
<keyword evidence="2" id="KW-1133">Transmembrane helix</keyword>
<evidence type="ECO:0000256" key="1">
    <source>
        <dbReference type="SAM" id="MobiDB-lite"/>
    </source>
</evidence>
<keyword evidence="4" id="KW-1185">Reference proteome</keyword>
<keyword evidence="2" id="KW-0812">Transmembrane</keyword>
<accession>A0A8A4U0X8</accession>
<dbReference type="Proteomes" id="UP000663929">
    <property type="component" value="Chromosome"/>
</dbReference>
<feature type="transmembrane region" description="Helical" evidence="2">
    <location>
        <begin position="16"/>
        <end position="38"/>
    </location>
</feature>
<dbReference type="PANTHER" id="PTHR31876">
    <property type="entry name" value="COV-LIKE PROTEIN 1"/>
    <property type="match status" value="1"/>
</dbReference>
<organism evidence="3 4">
    <name type="scientific">Sulfidibacter corallicola</name>
    <dbReference type="NCBI Taxonomy" id="2818388"/>
    <lineage>
        <taxon>Bacteria</taxon>
        <taxon>Pseudomonadati</taxon>
        <taxon>Acidobacteriota</taxon>
        <taxon>Holophagae</taxon>
        <taxon>Acanthopleuribacterales</taxon>
        <taxon>Acanthopleuribacteraceae</taxon>
        <taxon>Sulfidibacter</taxon>
    </lineage>
</organism>
<dbReference type="Pfam" id="PF04367">
    <property type="entry name" value="DUF502"/>
    <property type="match status" value="1"/>
</dbReference>
<dbReference type="EMBL" id="CP071793">
    <property type="protein sequence ID" value="QTD52395.1"/>
    <property type="molecule type" value="Genomic_DNA"/>
</dbReference>
<protein>
    <submittedName>
        <fullName evidence="3">DUF502 domain-containing protein</fullName>
    </submittedName>
</protein>
<evidence type="ECO:0000313" key="4">
    <source>
        <dbReference type="Proteomes" id="UP000663929"/>
    </source>
</evidence>
<evidence type="ECO:0000256" key="2">
    <source>
        <dbReference type="SAM" id="Phobius"/>
    </source>
</evidence>
<dbReference type="AlphaFoldDB" id="A0A8A4U0X8"/>
<dbReference type="InterPro" id="IPR007462">
    <property type="entry name" value="COV1-like"/>
</dbReference>
<feature type="transmembrane region" description="Helical" evidence="2">
    <location>
        <begin position="65"/>
        <end position="90"/>
    </location>
</feature>
<evidence type="ECO:0000313" key="3">
    <source>
        <dbReference type="EMBL" id="QTD52395.1"/>
    </source>
</evidence>
<feature type="region of interest" description="Disordered" evidence="1">
    <location>
        <begin position="237"/>
        <end position="264"/>
    </location>
</feature>
<dbReference type="PANTHER" id="PTHR31876:SF26">
    <property type="entry name" value="PROTEIN LIKE COV 2"/>
    <property type="match status" value="1"/>
</dbReference>
<reference evidence="3" key="1">
    <citation type="submission" date="2021-03" db="EMBL/GenBank/DDBJ databases">
        <title>Acanthopleuribacteraceae sp. M133.</title>
        <authorList>
            <person name="Wang G."/>
        </authorList>
    </citation>
    <scope>NUCLEOTIDE SEQUENCE</scope>
    <source>
        <strain evidence="3">M133</strain>
    </source>
</reference>
<proteinExistence type="predicted"/>